<dbReference type="EMBL" id="NIOJ01000059">
    <property type="protein sequence ID" value="PNT95785.1"/>
    <property type="molecule type" value="Genomic_DNA"/>
</dbReference>
<feature type="transmembrane region" description="Helical" evidence="1">
    <location>
        <begin position="79"/>
        <end position="101"/>
    </location>
</feature>
<protein>
    <submittedName>
        <fullName evidence="2">Uncharacterized protein</fullName>
    </submittedName>
</protein>
<dbReference type="OrthoDB" id="9782052at2"/>
<dbReference type="RefSeq" id="WP_103082832.1">
    <property type="nucleotide sequence ID" value="NZ_CP021850.1"/>
</dbReference>
<accession>A0A2K2F8H1</accession>
<feature type="transmembrane region" description="Helical" evidence="1">
    <location>
        <begin position="12"/>
        <end position="30"/>
    </location>
</feature>
<comment type="caution">
    <text evidence="2">The sequence shown here is derived from an EMBL/GenBank/DDBJ whole genome shotgun (WGS) entry which is preliminary data.</text>
</comment>
<dbReference type="Proteomes" id="UP000236151">
    <property type="component" value="Unassembled WGS sequence"/>
</dbReference>
<reference evidence="3" key="1">
    <citation type="submission" date="2017-06" db="EMBL/GenBank/DDBJ databases">
        <title>Investigating the central metabolism of Clostridium thermosuccinogenes.</title>
        <authorList>
            <person name="Koendjbiharie J.G."/>
            <person name="Van Kranenburg R."/>
            <person name="Vriesendorp B."/>
        </authorList>
    </citation>
    <scope>NUCLEOTIDE SEQUENCE [LARGE SCALE GENOMIC DNA]</scope>
    <source>
        <strain evidence="3">DSM 5806</strain>
    </source>
</reference>
<keyword evidence="1" id="KW-1133">Transmembrane helix</keyword>
<organism evidence="2 3">
    <name type="scientific">Clostridium thermosuccinogenes</name>
    <dbReference type="NCBI Taxonomy" id="84032"/>
    <lineage>
        <taxon>Bacteria</taxon>
        <taxon>Bacillati</taxon>
        <taxon>Bacillota</taxon>
        <taxon>Clostridia</taxon>
        <taxon>Eubacteriales</taxon>
        <taxon>Clostridiaceae</taxon>
        <taxon>Clostridium</taxon>
    </lineage>
</organism>
<keyword evidence="3" id="KW-1185">Reference proteome</keyword>
<keyword evidence="1" id="KW-0812">Transmembrane</keyword>
<evidence type="ECO:0000256" key="1">
    <source>
        <dbReference type="SAM" id="Phobius"/>
    </source>
</evidence>
<evidence type="ECO:0000313" key="2">
    <source>
        <dbReference type="EMBL" id="PNT95785.1"/>
    </source>
</evidence>
<sequence length="227" mass="25292">MRNNNRRKTRSWGLIVFMFIIFFPVGIYMMVKKVTTEKHNYIKNGKALKAFGWSFFVMGTIFVMSVLDGSSTYEGSGEVVSFSDAFPIIAFFYIFSGVCILKGRKYVKRGLRFERYEAIVNSGKIYSLEGIASAFPTDYKTACKDLQEMIAAGFFPFSYIDLDKKMLITPETPSARKDSGKQDASEPGLGKAKVVKCPNCGATNAVYSEAVAKCKYCDSLLEANAAK</sequence>
<evidence type="ECO:0000313" key="3">
    <source>
        <dbReference type="Proteomes" id="UP000236151"/>
    </source>
</evidence>
<keyword evidence="1" id="KW-0472">Membrane</keyword>
<gene>
    <name evidence="2" type="ORF">CDQ84_16460</name>
</gene>
<name>A0A2K2F8H1_9CLOT</name>
<proteinExistence type="predicted"/>
<feature type="transmembrane region" description="Helical" evidence="1">
    <location>
        <begin position="50"/>
        <end position="67"/>
    </location>
</feature>
<dbReference type="AlphaFoldDB" id="A0A2K2F8H1"/>